<dbReference type="STRING" id="39490.ERS852448_02571"/>
<feature type="compositionally biased region" description="Acidic residues" evidence="1">
    <location>
        <begin position="39"/>
        <end position="70"/>
    </location>
</feature>
<evidence type="ECO:0000313" key="3">
    <source>
        <dbReference type="Proteomes" id="UP000095492"/>
    </source>
</evidence>
<dbReference type="AlphaFoldDB" id="A0A173V5Y1"/>
<dbReference type="Proteomes" id="UP000095492">
    <property type="component" value="Unassembled WGS sequence"/>
</dbReference>
<dbReference type="EMBL" id="CYYA01000022">
    <property type="protein sequence ID" value="CUN22651.1"/>
    <property type="molecule type" value="Genomic_DNA"/>
</dbReference>
<dbReference type="RefSeq" id="WP_055290833.1">
    <property type="nucleotide sequence ID" value="NZ_CP173382.1"/>
</dbReference>
<name>A0A173V5Y1_EUBRA</name>
<evidence type="ECO:0000256" key="1">
    <source>
        <dbReference type="SAM" id="MobiDB-lite"/>
    </source>
</evidence>
<gene>
    <name evidence="2" type="ORF">ERS852448_02571</name>
</gene>
<organism evidence="2 3">
    <name type="scientific">Eubacterium ramulus</name>
    <dbReference type="NCBI Taxonomy" id="39490"/>
    <lineage>
        <taxon>Bacteria</taxon>
        <taxon>Bacillati</taxon>
        <taxon>Bacillota</taxon>
        <taxon>Clostridia</taxon>
        <taxon>Eubacteriales</taxon>
        <taxon>Eubacteriaceae</taxon>
        <taxon>Eubacterium</taxon>
    </lineage>
</organism>
<accession>A0A173V5Y1</accession>
<sequence length="70" mass="8526">MKFWDDEVDNGIDSMFDWDRDGELDRVEKMNELEWLTSPDEEEPEDEDLDDEDEFDEDDDFDSDDFDDDF</sequence>
<feature type="region of interest" description="Disordered" evidence="1">
    <location>
        <begin position="32"/>
        <end position="70"/>
    </location>
</feature>
<reference evidence="2 3" key="1">
    <citation type="submission" date="2015-09" db="EMBL/GenBank/DDBJ databases">
        <authorList>
            <consortium name="Pathogen Informatics"/>
        </authorList>
    </citation>
    <scope>NUCLEOTIDE SEQUENCE [LARGE SCALE GENOMIC DNA]</scope>
    <source>
        <strain evidence="2 3">2789STDY5608891</strain>
    </source>
</reference>
<proteinExistence type="predicted"/>
<protein>
    <submittedName>
        <fullName evidence="2">Uncharacterized protein</fullName>
    </submittedName>
</protein>
<dbReference type="GeneID" id="97390178"/>
<evidence type="ECO:0000313" key="2">
    <source>
        <dbReference type="EMBL" id="CUN22651.1"/>
    </source>
</evidence>